<keyword evidence="1" id="KW-0732">Signal</keyword>
<protein>
    <recommendedName>
        <fullName evidence="3">Outer membrane protein beta-barrel domain-containing protein</fullName>
    </recommendedName>
</protein>
<evidence type="ECO:0008006" key="3">
    <source>
        <dbReference type="Google" id="ProtNLM"/>
    </source>
</evidence>
<dbReference type="EMBL" id="LR215729">
    <property type="protein sequence ID" value="VEV96072.1"/>
    <property type="molecule type" value="Genomic_DNA"/>
</dbReference>
<proteinExistence type="predicted"/>
<gene>
    <name evidence="2" type="ORF">PMYSY11_1025</name>
</gene>
<dbReference type="AlphaFoldDB" id="A0A1I6ZFG1"/>
<organism evidence="2">
    <name type="scientific">Pseudomonas marincola</name>
    <dbReference type="NCBI Taxonomy" id="437900"/>
    <lineage>
        <taxon>Bacteria</taxon>
        <taxon>Pseudomonadati</taxon>
        <taxon>Pseudomonadota</taxon>
        <taxon>Gammaproteobacteria</taxon>
        <taxon>Pseudomonadales</taxon>
        <taxon>Pseudomonadaceae</taxon>
        <taxon>Pseudomonas</taxon>
    </lineage>
</organism>
<feature type="signal peptide" evidence="1">
    <location>
        <begin position="1"/>
        <end position="25"/>
    </location>
</feature>
<evidence type="ECO:0000313" key="2">
    <source>
        <dbReference type="EMBL" id="VEV96072.1"/>
    </source>
</evidence>
<accession>A0A1I6ZFG1</accession>
<evidence type="ECO:0000256" key="1">
    <source>
        <dbReference type="SAM" id="SignalP"/>
    </source>
</evidence>
<reference evidence="2" key="1">
    <citation type="submission" date="2019-02" db="EMBL/GenBank/DDBJ databases">
        <authorList>
            <consortium name="Genoscope - CEA"/>
            <person name="William W."/>
        </authorList>
    </citation>
    <scope>NUCLEOTIDE SEQUENCE [LARGE SCALE GENOMIC DNA]</scope>
    <source>
        <strain evidence="2">YSy11</strain>
    </source>
</reference>
<feature type="chain" id="PRO_5041053301" description="Outer membrane protein beta-barrel domain-containing protein" evidence="1">
    <location>
        <begin position="26"/>
        <end position="249"/>
    </location>
</feature>
<sequence length="249" mass="27012">MLCDFFRSRAIPAAALLLSSSVCWANSQNSKEVQSQKLAEDPTKVVTQIGFGYTDELKISGSLSLDPVKKINASVNHDASEWRLGGSWLFDLGILNFSFSKKEFDTGNDQTSYSVGTFIPLSAFGIEPYGWQIFPMAGVSYNEGNTVCEVSSGQCGTVDPFGQDFVTLATTSTGAYLGAFSIKPLSDKWTLLAFAVGSVGTDSYSGHFLGAGVGYRFTQQQSVSTYAYTQDNTYGTDSQLGLAYRYQFE</sequence>
<name>A0A1I6ZFG1_9PSED</name>